<dbReference type="RefSeq" id="WP_125382940.1">
    <property type="nucleotide sequence ID" value="NZ_RJPM01000003.1"/>
</dbReference>
<protein>
    <submittedName>
        <fullName evidence="1">Galactoside O-acetyltransferase</fullName>
        <ecNumber evidence="1">2.3.1.18</ecNumber>
    </submittedName>
</protein>
<dbReference type="EC" id="2.3.1.18" evidence="1"/>
<reference evidence="1 2" key="1">
    <citation type="submission" date="2018-11" db="EMBL/GenBank/DDBJ databases">
        <title>Species Designations Belie Phenotypic and Genotypic Heterogeneity in Oral Streptococci.</title>
        <authorList>
            <person name="Velsko I."/>
        </authorList>
    </citation>
    <scope>NUCLEOTIDE SEQUENCE [LARGE SCALE GENOMIC DNA]</scope>
    <source>
        <strain evidence="1 2">BCA6</strain>
    </source>
</reference>
<dbReference type="Gene3D" id="2.160.10.10">
    <property type="entry name" value="Hexapeptide repeat proteins"/>
    <property type="match status" value="1"/>
</dbReference>
<evidence type="ECO:0000313" key="1">
    <source>
        <dbReference type="EMBL" id="RSJ76403.1"/>
    </source>
</evidence>
<dbReference type="InterPro" id="IPR051159">
    <property type="entry name" value="Hexapeptide_acetyltransf"/>
</dbReference>
<dbReference type="EMBL" id="RJPM01000003">
    <property type="protein sequence ID" value="RSJ76403.1"/>
    <property type="molecule type" value="Genomic_DNA"/>
</dbReference>
<dbReference type="SUPFAM" id="SSF51161">
    <property type="entry name" value="Trimeric LpxA-like enzymes"/>
    <property type="match status" value="1"/>
</dbReference>
<dbReference type="InterPro" id="IPR001451">
    <property type="entry name" value="Hexapep"/>
</dbReference>
<name>A0A428GHL9_STRCR</name>
<keyword evidence="1" id="KW-0012">Acyltransferase</keyword>
<dbReference type="InterPro" id="IPR011004">
    <property type="entry name" value="Trimer_LpxA-like_sf"/>
</dbReference>
<dbReference type="GO" id="GO:0008870">
    <property type="term" value="F:galactoside O-acetyltransferase activity"/>
    <property type="evidence" value="ECO:0007669"/>
    <property type="project" value="UniProtKB-EC"/>
</dbReference>
<comment type="caution">
    <text evidence="1">The sequence shown here is derived from an EMBL/GenBank/DDBJ whole genome shotgun (WGS) entry which is preliminary data.</text>
</comment>
<dbReference type="PANTHER" id="PTHR23416">
    <property type="entry name" value="SIALIC ACID SYNTHASE-RELATED"/>
    <property type="match status" value="1"/>
</dbReference>
<dbReference type="PANTHER" id="PTHR23416:SF78">
    <property type="entry name" value="LIPOPOLYSACCHARIDE BIOSYNTHESIS O-ACETYL TRANSFERASE WBBJ-RELATED"/>
    <property type="match status" value="1"/>
</dbReference>
<gene>
    <name evidence="1" type="primary">lacA_2</name>
    <name evidence="1" type="ORF">D8798_05335</name>
</gene>
<accession>A0A428GHL9</accession>
<dbReference type="AlphaFoldDB" id="A0A428GHL9"/>
<proteinExistence type="predicted"/>
<evidence type="ECO:0000313" key="2">
    <source>
        <dbReference type="Proteomes" id="UP000272213"/>
    </source>
</evidence>
<dbReference type="Proteomes" id="UP000272213">
    <property type="component" value="Unassembled WGS sequence"/>
</dbReference>
<dbReference type="CDD" id="cd04647">
    <property type="entry name" value="LbH_MAT_like"/>
    <property type="match status" value="1"/>
</dbReference>
<organism evidence="1 2">
    <name type="scientific">Streptococcus cristatus</name>
    <dbReference type="NCBI Taxonomy" id="45634"/>
    <lineage>
        <taxon>Bacteria</taxon>
        <taxon>Bacillati</taxon>
        <taxon>Bacillota</taxon>
        <taxon>Bacilli</taxon>
        <taxon>Lactobacillales</taxon>
        <taxon>Streptococcaceae</taxon>
        <taxon>Streptococcus</taxon>
    </lineage>
</organism>
<dbReference type="Pfam" id="PF00132">
    <property type="entry name" value="Hexapep"/>
    <property type="match status" value="1"/>
</dbReference>
<sequence>MRKSNYGFLETFQNILYLISTKLFYPTARLIRFPIYVRGKEYINFGNKLTTGRFCRLEVNGIHSEKILKFGENVNIGDSVRFSCIENIEVGNNVLIGSKVLIIDHSHGSYTGEGQDNPNVSPNERKLTSKKIHIGDNVWIGEGAVIQQGVTISKGAIVGANSVVTKDVSHNTIVGGVPARDLKIFNEESQKWEKVF</sequence>
<keyword evidence="1" id="KW-0808">Transferase</keyword>